<evidence type="ECO:0000256" key="1">
    <source>
        <dbReference type="ARBA" id="ARBA00004141"/>
    </source>
</evidence>
<accession>A0A9W9V7X5</accession>
<evidence type="ECO:0000256" key="2">
    <source>
        <dbReference type="ARBA" id="ARBA00022692"/>
    </source>
</evidence>
<dbReference type="PANTHER" id="PTHR23507:SF31">
    <property type="entry name" value="TRANSPORTER, PUTATIVE (AFU_ORTHOLOGUE AFUA_2G14230)-RELATED"/>
    <property type="match status" value="1"/>
</dbReference>
<proteinExistence type="predicted"/>
<feature type="transmembrane region" description="Helical" evidence="6">
    <location>
        <begin position="530"/>
        <end position="553"/>
    </location>
</feature>
<feature type="transmembrane region" description="Helical" evidence="6">
    <location>
        <begin position="133"/>
        <end position="152"/>
    </location>
</feature>
<protein>
    <recommendedName>
        <fullName evidence="9">Major facilitator superfamily (MFS) profile domain-containing protein</fullName>
    </recommendedName>
</protein>
<dbReference type="GO" id="GO:0022857">
    <property type="term" value="F:transmembrane transporter activity"/>
    <property type="evidence" value="ECO:0007669"/>
    <property type="project" value="InterPro"/>
</dbReference>
<evidence type="ECO:0000313" key="7">
    <source>
        <dbReference type="EMBL" id="KAJ5369715.1"/>
    </source>
</evidence>
<dbReference type="OrthoDB" id="194139at2759"/>
<evidence type="ECO:0000256" key="4">
    <source>
        <dbReference type="ARBA" id="ARBA00023136"/>
    </source>
</evidence>
<keyword evidence="2 6" id="KW-0812">Transmembrane</keyword>
<feature type="region of interest" description="Disordered" evidence="5">
    <location>
        <begin position="1"/>
        <end position="54"/>
    </location>
</feature>
<evidence type="ECO:0000256" key="5">
    <source>
        <dbReference type="SAM" id="MobiDB-lite"/>
    </source>
</evidence>
<feature type="transmembrane region" description="Helical" evidence="6">
    <location>
        <begin position="465"/>
        <end position="486"/>
    </location>
</feature>
<comment type="caution">
    <text evidence="7">The sequence shown here is derived from an EMBL/GenBank/DDBJ whole genome shotgun (WGS) entry which is preliminary data.</text>
</comment>
<evidence type="ECO:0000256" key="3">
    <source>
        <dbReference type="ARBA" id="ARBA00022989"/>
    </source>
</evidence>
<dbReference type="InterPro" id="IPR036259">
    <property type="entry name" value="MFS_trans_sf"/>
</dbReference>
<organism evidence="7 8">
    <name type="scientific">Penicillium cataractarum</name>
    <dbReference type="NCBI Taxonomy" id="2100454"/>
    <lineage>
        <taxon>Eukaryota</taxon>
        <taxon>Fungi</taxon>
        <taxon>Dikarya</taxon>
        <taxon>Ascomycota</taxon>
        <taxon>Pezizomycotina</taxon>
        <taxon>Eurotiomycetes</taxon>
        <taxon>Eurotiomycetidae</taxon>
        <taxon>Eurotiales</taxon>
        <taxon>Aspergillaceae</taxon>
        <taxon>Penicillium</taxon>
    </lineage>
</organism>
<comment type="subcellular location">
    <subcellularLocation>
        <location evidence="1">Membrane</location>
        <topology evidence="1">Multi-pass membrane protein</topology>
    </subcellularLocation>
</comment>
<dbReference type="EMBL" id="JAPZBS010000005">
    <property type="protein sequence ID" value="KAJ5369715.1"/>
    <property type="molecule type" value="Genomic_DNA"/>
</dbReference>
<dbReference type="PANTHER" id="PTHR23507">
    <property type="entry name" value="ZGC:174356"/>
    <property type="match status" value="1"/>
</dbReference>
<feature type="transmembrane region" description="Helical" evidence="6">
    <location>
        <begin position="599"/>
        <end position="620"/>
    </location>
</feature>
<feature type="compositionally biased region" description="Basic and acidic residues" evidence="5">
    <location>
        <begin position="1"/>
        <end position="15"/>
    </location>
</feature>
<feature type="compositionally biased region" description="Polar residues" evidence="5">
    <location>
        <begin position="19"/>
        <end position="36"/>
    </location>
</feature>
<name>A0A9W9V7X5_9EURO</name>
<keyword evidence="8" id="KW-1185">Reference proteome</keyword>
<feature type="transmembrane region" description="Helical" evidence="6">
    <location>
        <begin position="195"/>
        <end position="215"/>
    </location>
</feature>
<dbReference type="RefSeq" id="XP_056554149.1">
    <property type="nucleotide sequence ID" value="XM_056698736.1"/>
</dbReference>
<evidence type="ECO:0000256" key="6">
    <source>
        <dbReference type="SAM" id="Phobius"/>
    </source>
</evidence>
<dbReference type="Pfam" id="PF07690">
    <property type="entry name" value="MFS_1"/>
    <property type="match status" value="1"/>
</dbReference>
<keyword evidence="3 6" id="KW-1133">Transmembrane helix</keyword>
<gene>
    <name evidence="7" type="ORF">N7496_005807</name>
</gene>
<sequence length="900" mass="100081">MPTEPDLYREDREDAPFLASSNAPSGSAHNIDNTHNGHAKPSRPVPATTSSSTSNSASKITFRLKLILFAMVLAVEIGFAFLEGPMVRVMESIACRQYYTEADPTKIGANGQVPEELCKLAEIQAELAAVKGYHMFFDGLLSAVFAFPYGLLADRRGRKSTLVLGVPGFFLNSVITIVVLWFSDTLPLRAVWLSSLAWLIGGGPVVAFAIIWTMMADVTSEAERAGLFFQFAIVSMGADFVSSALASWLMTMDPWAPLLIGYAIVTGGLLFIFVLPETKHAIPPQPVEQPHVELSDLADESNPKHTYDKPEQMYHDESDMDVDNDHEAHMTWSYPTQQPQSFWAKCRANYRFYMKPYLFILNRKPVLLLLTAFLVYRLSRGSSWFLTQYISTRYHWTLAQANMLVASRPTVSIPVFLWGLPYLKKYALNPRRTTTEKDLWLSRASILCLTIGTLGIGLSPSVATLIPSMIIQTSGSGFVFLTRSIITTLVERDETARLYTVIEIIQSFGNVVASLSITTVFQLGLRLGGFWIGLAWMMTSSLFCMVAAAIWFFRLPPTPQTPEFVVGEFDEGDDLHGSGIAPFLPIPAEPLGIQAPLRLFLFCFRLPIFIFVTLSYFLFLQWLPIGSLGKKAALWCILGVPSIWWIDLQVDGVRKGSLSKQQQARLPQPGSVIASSFTSPIDAVYLAAIFDPVFTASYPNTRQVQRISLLQAILRAFAQPLAEPEPGTKLVDVSTLVEKYPNRPIVIFPECTTTNSRGILPLSHSLLGVPSKTKIFPLSLRYTPVDVVTPLPGSYVSFLWTLLSRPTHCIRVRIAECIMISRSAFDAPPARSTRKSTFSTNYLDTLDEDTATGDVTASEKALLDQVGESLARLGRVKRVGLGVEEKQDFVRMWNKTRRTW</sequence>
<dbReference type="Proteomes" id="UP001147782">
    <property type="component" value="Unassembled WGS sequence"/>
</dbReference>
<feature type="transmembrane region" description="Helical" evidence="6">
    <location>
        <begin position="398"/>
        <end position="420"/>
    </location>
</feature>
<reference evidence="7" key="2">
    <citation type="journal article" date="2023" name="IMA Fungus">
        <title>Comparative genomic study of the Penicillium genus elucidates a diverse pangenome and 15 lateral gene transfer events.</title>
        <authorList>
            <person name="Petersen C."/>
            <person name="Sorensen T."/>
            <person name="Nielsen M.R."/>
            <person name="Sondergaard T.E."/>
            <person name="Sorensen J.L."/>
            <person name="Fitzpatrick D.A."/>
            <person name="Frisvad J.C."/>
            <person name="Nielsen K.L."/>
        </authorList>
    </citation>
    <scope>NUCLEOTIDE SEQUENCE</scope>
    <source>
        <strain evidence="7">IBT 29864</strain>
    </source>
</reference>
<dbReference type="AlphaFoldDB" id="A0A9W9V7X5"/>
<feature type="transmembrane region" description="Helical" evidence="6">
    <location>
        <begin position="440"/>
        <end position="459"/>
    </location>
</feature>
<feature type="transmembrane region" description="Helical" evidence="6">
    <location>
        <begin position="227"/>
        <end position="249"/>
    </location>
</feature>
<dbReference type="GeneID" id="81437915"/>
<reference evidence="7" key="1">
    <citation type="submission" date="2022-11" db="EMBL/GenBank/DDBJ databases">
        <authorList>
            <person name="Petersen C."/>
        </authorList>
    </citation>
    <scope>NUCLEOTIDE SEQUENCE</scope>
    <source>
        <strain evidence="7">IBT 29864</strain>
    </source>
</reference>
<dbReference type="GO" id="GO:0016020">
    <property type="term" value="C:membrane"/>
    <property type="evidence" value="ECO:0007669"/>
    <property type="project" value="UniProtKB-SubCell"/>
</dbReference>
<feature type="transmembrane region" description="Helical" evidence="6">
    <location>
        <begin position="498"/>
        <end position="524"/>
    </location>
</feature>
<dbReference type="SUPFAM" id="SSF103473">
    <property type="entry name" value="MFS general substrate transporter"/>
    <property type="match status" value="2"/>
</dbReference>
<feature type="transmembrane region" description="Helical" evidence="6">
    <location>
        <begin position="64"/>
        <end position="82"/>
    </location>
</feature>
<evidence type="ECO:0008006" key="9">
    <source>
        <dbReference type="Google" id="ProtNLM"/>
    </source>
</evidence>
<dbReference type="Gene3D" id="1.20.1250.20">
    <property type="entry name" value="MFS general substrate transporter like domains"/>
    <property type="match status" value="2"/>
</dbReference>
<evidence type="ECO:0000313" key="8">
    <source>
        <dbReference type="Proteomes" id="UP001147782"/>
    </source>
</evidence>
<keyword evidence="4 6" id="KW-0472">Membrane</keyword>
<feature type="transmembrane region" description="Helical" evidence="6">
    <location>
        <begin position="357"/>
        <end position="378"/>
    </location>
</feature>
<feature type="transmembrane region" description="Helical" evidence="6">
    <location>
        <begin position="255"/>
        <end position="275"/>
    </location>
</feature>
<dbReference type="InterPro" id="IPR011701">
    <property type="entry name" value="MFS"/>
</dbReference>
<feature type="transmembrane region" description="Helical" evidence="6">
    <location>
        <begin position="164"/>
        <end position="183"/>
    </location>
</feature>